<keyword evidence="1" id="KW-0812">Transmembrane</keyword>
<keyword evidence="2" id="KW-0732">Signal</keyword>
<reference evidence="4" key="1">
    <citation type="submission" date="2016-10" db="EMBL/GenBank/DDBJ databases">
        <authorList>
            <person name="Varghese N."/>
            <person name="Submissions S."/>
        </authorList>
    </citation>
    <scope>NUCLEOTIDE SEQUENCE [LARGE SCALE GENOMIC DNA]</scope>
    <source>
        <strain evidence="4">DSM 123</strain>
    </source>
</reference>
<accession>A0A1H8WWP2</accession>
<name>A0A1H8WWP2_9BRAD</name>
<sequence length="101" mass="10337">MTFLLMLTAVAFAAAIVVARALATAAPNGKMMSQAAGAATIVVAPIITLVIAIVLGKFGIGGEVLTATEILQSAALPAFCTLFVAPIAFWFFRRQGLRAGA</sequence>
<evidence type="ECO:0000313" key="3">
    <source>
        <dbReference type="EMBL" id="SEP32130.1"/>
    </source>
</evidence>
<proteinExistence type="predicted"/>
<feature type="chain" id="PRO_5011634546" evidence="2">
    <location>
        <begin position="26"/>
        <end position="101"/>
    </location>
</feature>
<keyword evidence="4" id="KW-1185">Reference proteome</keyword>
<gene>
    <name evidence="3" type="ORF">SAMN05444123_11492</name>
</gene>
<organism evidence="3 4">
    <name type="scientific">Rhodopseudomonas pseudopalustris</name>
    <dbReference type="NCBI Taxonomy" id="1513892"/>
    <lineage>
        <taxon>Bacteria</taxon>
        <taxon>Pseudomonadati</taxon>
        <taxon>Pseudomonadota</taxon>
        <taxon>Alphaproteobacteria</taxon>
        <taxon>Hyphomicrobiales</taxon>
        <taxon>Nitrobacteraceae</taxon>
        <taxon>Rhodopseudomonas</taxon>
    </lineage>
</organism>
<protein>
    <submittedName>
        <fullName evidence="3">Uncharacterized protein</fullName>
    </submittedName>
</protein>
<dbReference type="OrthoDB" id="8141269at2"/>
<keyword evidence="1" id="KW-0472">Membrane</keyword>
<dbReference type="Proteomes" id="UP000199615">
    <property type="component" value="Unassembled WGS sequence"/>
</dbReference>
<feature type="signal peptide" evidence="2">
    <location>
        <begin position="1"/>
        <end position="25"/>
    </location>
</feature>
<dbReference type="AlphaFoldDB" id="A0A1H8WWP2"/>
<feature type="transmembrane region" description="Helical" evidence="1">
    <location>
        <begin position="35"/>
        <end position="58"/>
    </location>
</feature>
<dbReference type="EMBL" id="FODT01000014">
    <property type="protein sequence ID" value="SEP32130.1"/>
    <property type="molecule type" value="Genomic_DNA"/>
</dbReference>
<feature type="transmembrane region" description="Helical" evidence="1">
    <location>
        <begin position="70"/>
        <end position="92"/>
    </location>
</feature>
<evidence type="ECO:0000313" key="4">
    <source>
        <dbReference type="Proteomes" id="UP000199615"/>
    </source>
</evidence>
<evidence type="ECO:0000256" key="2">
    <source>
        <dbReference type="SAM" id="SignalP"/>
    </source>
</evidence>
<evidence type="ECO:0000256" key="1">
    <source>
        <dbReference type="SAM" id="Phobius"/>
    </source>
</evidence>
<keyword evidence="1" id="KW-1133">Transmembrane helix</keyword>